<feature type="domain" description="VWA-like" evidence="2">
    <location>
        <begin position="329"/>
        <end position="451"/>
    </location>
</feature>
<feature type="domain" description="Putative metallopeptidase" evidence="3">
    <location>
        <begin position="6"/>
        <end position="320"/>
    </location>
</feature>
<feature type="compositionally biased region" description="Basic and acidic residues" evidence="1">
    <location>
        <begin position="231"/>
        <end position="240"/>
    </location>
</feature>
<dbReference type="InterPro" id="IPR025154">
    <property type="entry name" value="Put_metallopeptidase_dom"/>
</dbReference>
<name>A0A1H2Q504_THIRO</name>
<gene>
    <name evidence="4" type="ORF">SAMN05421783_101100</name>
</gene>
<dbReference type="Pfam" id="PF13203">
    <property type="entry name" value="DUF2201_N"/>
    <property type="match status" value="1"/>
</dbReference>
<protein>
    <submittedName>
        <fullName evidence="4">Predicted metal-dependent peptidase</fullName>
    </submittedName>
</protein>
<organism evidence="4 5">
    <name type="scientific">Thiocapsa roseopersicina</name>
    <dbReference type="NCBI Taxonomy" id="1058"/>
    <lineage>
        <taxon>Bacteria</taxon>
        <taxon>Pseudomonadati</taxon>
        <taxon>Pseudomonadota</taxon>
        <taxon>Gammaproteobacteria</taxon>
        <taxon>Chromatiales</taxon>
        <taxon>Chromatiaceae</taxon>
        <taxon>Thiocapsa</taxon>
    </lineage>
</organism>
<sequence>MNDLYRHRGTRAIQQMVEFAPSTGGLALWVKHRDLPPEIDPGPVATDGDTVYYGASFERLSLHAQVGLVAHEVLHIALRHPQRYLDLQHLLGDVDLELFNICADAIVNSALSHLSWLELPVSSVFLEKLLLATLGVDVGVDKALLEWDVERLYRAIDDRRAAEKGRAQKTRRRRRGGIGDSQPGAEGRASRNPVEDSTRSEAREDGPMSARVRSLGAETHADLFPQPDVQKQPELEAEQAREWSERILRAHAGDGAHSMLRALIADLPKIRTPWEQILRTQLARGLSIQPNLSWSRPARSYIANQGRIGPGRRLPWEPGINSAKSVPRLVVIVDVSGSIEDNLMERFAGEIEAITRRLEAGLVLVIGDRIVQRVAHFKPGQSDLRGIAFNGGGGTDFTPLLEEADKHGPDIGVVLTDLDGPARFRPRWPVIWAVPESYATPEQPFGRKLILS</sequence>
<feature type="compositionally biased region" description="Basic residues" evidence="1">
    <location>
        <begin position="167"/>
        <end position="176"/>
    </location>
</feature>
<dbReference type="InterPro" id="IPR018698">
    <property type="entry name" value="VWA-like_dom"/>
</dbReference>
<dbReference type="RefSeq" id="WP_093027052.1">
    <property type="nucleotide sequence ID" value="NZ_FNNZ01000001.1"/>
</dbReference>
<evidence type="ECO:0000313" key="4">
    <source>
        <dbReference type="EMBL" id="SDW01888.1"/>
    </source>
</evidence>
<evidence type="ECO:0000256" key="1">
    <source>
        <dbReference type="SAM" id="MobiDB-lite"/>
    </source>
</evidence>
<dbReference type="EMBL" id="FNNZ01000001">
    <property type="protein sequence ID" value="SDW01888.1"/>
    <property type="molecule type" value="Genomic_DNA"/>
</dbReference>
<evidence type="ECO:0000259" key="3">
    <source>
        <dbReference type="Pfam" id="PF13203"/>
    </source>
</evidence>
<evidence type="ECO:0000313" key="5">
    <source>
        <dbReference type="Proteomes" id="UP000198816"/>
    </source>
</evidence>
<dbReference type="OrthoDB" id="9761650at2"/>
<reference evidence="5" key="1">
    <citation type="submission" date="2016-10" db="EMBL/GenBank/DDBJ databases">
        <authorList>
            <person name="Varghese N."/>
            <person name="Submissions S."/>
        </authorList>
    </citation>
    <scope>NUCLEOTIDE SEQUENCE [LARGE SCALE GENOMIC DNA]</scope>
    <source>
        <strain evidence="5">DSM 217</strain>
    </source>
</reference>
<dbReference type="STRING" id="1058.SAMN05421783_101100"/>
<dbReference type="AlphaFoldDB" id="A0A1H2Q504"/>
<proteinExistence type="predicted"/>
<feature type="compositionally biased region" description="Basic and acidic residues" evidence="1">
    <location>
        <begin position="193"/>
        <end position="206"/>
    </location>
</feature>
<keyword evidence="5" id="KW-1185">Reference proteome</keyword>
<dbReference type="Proteomes" id="UP000198816">
    <property type="component" value="Unassembled WGS sequence"/>
</dbReference>
<feature type="region of interest" description="Disordered" evidence="1">
    <location>
        <begin position="163"/>
        <end position="240"/>
    </location>
</feature>
<accession>A0A1H2Q504</accession>
<dbReference type="PANTHER" id="PTHR38730">
    <property type="entry name" value="SLL7028 PROTEIN"/>
    <property type="match status" value="1"/>
</dbReference>
<dbReference type="Pfam" id="PF09967">
    <property type="entry name" value="DUF2201"/>
    <property type="match status" value="1"/>
</dbReference>
<evidence type="ECO:0000259" key="2">
    <source>
        <dbReference type="Pfam" id="PF09967"/>
    </source>
</evidence>
<dbReference type="PANTHER" id="PTHR38730:SF1">
    <property type="entry name" value="SLL7028 PROTEIN"/>
    <property type="match status" value="1"/>
</dbReference>